<feature type="transmembrane region" description="Helical" evidence="6">
    <location>
        <begin position="226"/>
        <end position="245"/>
    </location>
</feature>
<dbReference type="AlphaFoldDB" id="A0AAV2RGR9"/>
<dbReference type="GO" id="GO:0005254">
    <property type="term" value="F:chloride channel activity"/>
    <property type="evidence" value="ECO:0007669"/>
    <property type="project" value="UniProtKB-KW"/>
</dbReference>
<dbReference type="Pfam" id="PF01062">
    <property type="entry name" value="Bestrophin"/>
    <property type="match status" value="1"/>
</dbReference>
<keyword evidence="6" id="KW-0868">Chloride</keyword>
<comment type="function">
    <text evidence="6">Forms chloride channels.</text>
</comment>
<feature type="region of interest" description="Disordered" evidence="7">
    <location>
        <begin position="600"/>
        <end position="665"/>
    </location>
</feature>
<keyword evidence="9" id="KW-1185">Reference proteome</keyword>
<reference evidence="8 9" key="1">
    <citation type="submission" date="2024-05" db="EMBL/GenBank/DDBJ databases">
        <authorList>
            <person name="Wallberg A."/>
        </authorList>
    </citation>
    <scope>NUCLEOTIDE SEQUENCE [LARGE SCALE GENOMIC DNA]</scope>
</reference>
<evidence type="ECO:0000313" key="9">
    <source>
        <dbReference type="Proteomes" id="UP001497623"/>
    </source>
</evidence>
<accession>A0AAV2RGR9</accession>
<keyword evidence="6" id="KW-0813">Transport</keyword>
<evidence type="ECO:0000256" key="5">
    <source>
        <dbReference type="ARBA" id="ARBA00034769"/>
    </source>
</evidence>
<keyword evidence="6" id="KW-0869">Chloride channel</keyword>
<comment type="caution">
    <text evidence="8">The sequence shown here is derived from an EMBL/GenBank/DDBJ whole genome shotgun (WGS) entry which is preliminary data.</text>
</comment>
<proteinExistence type="inferred from homology"/>
<dbReference type="Proteomes" id="UP001497623">
    <property type="component" value="Unassembled WGS sequence"/>
</dbReference>
<keyword evidence="4 6" id="KW-0472">Membrane</keyword>
<dbReference type="InterPro" id="IPR021134">
    <property type="entry name" value="Bestrophin-like"/>
</dbReference>
<dbReference type="GO" id="GO:0034707">
    <property type="term" value="C:chloride channel complex"/>
    <property type="evidence" value="ECO:0007669"/>
    <property type="project" value="UniProtKB-KW"/>
</dbReference>
<feature type="region of interest" description="Disordered" evidence="7">
    <location>
        <begin position="471"/>
        <end position="490"/>
    </location>
</feature>
<keyword evidence="3 6" id="KW-1133">Transmembrane helix</keyword>
<keyword evidence="6" id="KW-1003">Cell membrane</keyword>
<feature type="non-terminal residue" evidence="8">
    <location>
        <position position="679"/>
    </location>
</feature>
<feature type="transmembrane region" description="Helical" evidence="6">
    <location>
        <begin position="70"/>
        <end position="89"/>
    </location>
</feature>
<keyword evidence="6" id="KW-0407">Ion channel</keyword>
<name>A0AAV2RGR9_MEGNR</name>
<comment type="subcellular location">
    <subcellularLocation>
        <location evidence="6">Cell membrane</location>
        <topology evidence="6">Multi-pass membrane protein</topology>
    </subcellularLocation>
    <subcellularLocation>
        <location evidence="1">Membrane</location>
    </subcellularLocation>
</comment>
<dbReference type="PANTHER" id="PTHR10736:SF65">
    <property type="entry name" value="BESTROPHIN 1, ISOFORM C-RELATED"/>
    <property type="match status" value="1"/>
</dbReference>
<evidence type="ECO:0000256" key="1">
    <source>
        <dbReference type="ARBA" id="ARBA00004370"/>
    </source>
</evidence>
<protein>
    <recommendedName>
        <fullName evidence="6">Bestrophin homolog</fullName>
    </recommendedName>
</protein>
<dbReference type="InterPro" id="IPR000615">
    <property type="entry name" value="Bestrophin"/>
</dbReference>
<dbReference type="PANTHER" id="PTHR10736">
    <property type="entry name" value="BESTROPHIN"/>
    <property type="match status" value="1"/>
</dbReference>
<evidence type="ECO:0000256" key="7">
    <source>
        <dbReference type="SAM" id="MobiDB-lite"/>
    </source>
</evidence>
<dbReference type="GO" id="GO:0005886">
    <property type="term" value="C:plasma membrane"/>
    <property type="evidence" value="ECO:0007669"/>
    <property type="project" value="UniProtKB-SubCell"/>
</dbReference>
<feature type="transmembrane region" description="Helical" evidence="6">
    <location>
        <begin position="31"/>
        <end position="49"/>
    </location>
</feature>
<evidence type="ECO:0000313" key="8">
    <source>
        <dbReference type="EMBL" id="CAL4124484.1"/>
    </source>
</evidence>
<dbReference type="EMBL" id="CAXKWB010022620">
    <property type="protein sequence ID" value="CAL4124484.1"/>
    <property type="molecule type" value="Genomic_DNA"/>
</dbReference>
<evidence type="ECO:0000256" key="2">
    <source>
        <dbReference type="ARBA" id="ARBA00022692"/>
    </source>
</evidence>
<feature type="transmembrane region" description="Helical" evidence="6">
    <location>
        <begin position="266"/>
        <end position="284"/>
    </location>
</feature>
<evidence type="ECO:0000256" key="6">
    <source>
        <dbReference type="RuleBase" id="RU363126"/>
    </source>
</evidence>
<keyword evidence="6" id="KW-0406">Ion transport</keyword>
<evidence type="ECO:0000256" key="3">
    <source>
        <dbReference type="ARBA" id="ARBA00022989"/>
    </source>
</evidence>
<keyword evidence="2 6" id="KW-0812">Transmembrane</keyword>
<feature type="compositionally biased region" description="Polar residues" evidence="7">
    <location>
        <begin position="650"/>
        <end position="663"/>
    </location>
</feature>
<comment type="similarity">
    <text evidence="5 6">Belongs to the anion channel-forming bestrophin (TC 1.A.46) family. Calcium-sensitive chloride channel subfamily.</text>
</comment>
<organism evidence="8 9">
    <name type="scientific">Meganyctiphanes norvegica</name>
    <name type="common">Northern krill</name>
    <name type="synonym">Thysanopoda norvegica</name>
    <dbReference type="NCBI Taxonomy" id="48144"/>
    <lineage>
        <taxon>Eukaryota</taxon>
        <taxon>Metazoa</taxon>
        <taxon>Ecdysozoa</taxon>
        <taxon>Arthropoda</taxon>
        <taxon>Crustacea</taxon>
        <taxon>Multicrustacea</taxon>
        <taxon>Malacostraca</taxon>
        <taxon>Eumalacostraca</taxon>
        <taxon>Eucarida</taxon>
        <taxon>Euphausiacea</taxon>
        <taxon>Euphausiidae</taxon>
        <taxon>Meganyctiphanes</taxon>
    </lineage>
</organism>
<evidence type="ECO:0000256" key="4">
    <source>
        <dbReference type="ARBA" id="ARBA00023136"/>
    </source>
</evidence>
<sequence length="679" mass="78097">MFVAFQNCFSTLCRLILLWRGSVYKLVYPDLFVYIILYFACSFIYRFTLTDYQRTNFERVSIFFSNFSDLIPVSFVLGFYVSIVIQRWWAQYESLPWPDSLSLFISTSIHGYDDRARLMRRTIVRYINLSFTLTLIMVSPRVKKRFPTMDHLIEAGFMTPNEKKIFEDIGEKSSHPKYWLPLVWAGSIVARCRKEGRIRDDFAVKTMIDEINNLRGKCGGVLSYDWISIPLVYTQVVTLAVYLFFLSTIMGRQFLDPAKNYPKHDIDFFVPIFTFMQFFFYMGWLKVAESLVNPFGEDDDDFEVNWLIDRNLQVSYLIVDEMHAEHPELIQDIYWDEVFPQELPYTIASEQYRRDPPQGSTFDMEIPEADQEFLPMVEEEDQEDQEAPVRSGLNSSQSMQLIKKYCNYVFIIIRVTDPWPFSFGPCSLLGLLIQKGRGGGEGTLMGRAGDRMGSTNSIRGLAHRRRSLIRSASRMSSASHRRMSRNQTNQSLQDSDVFHMSNLTLDSMGSGMKGNINRQSSQVTHDEDGSILIKIKRRDIEGKFITKPNSKLEHISSFNLLSQRVRYQNLPRHRAGCSVARKSYTRPVKECRAQAAGSRRCRSGDAQGVAGPGTRSNGYRGELSLGQPSQTQSRMQRRAQELHTAGQGMSGPSSRFTASNGYRASSELRFVKRRTSARG</sequence>
<gene>
    <name evidence="8" type="ORF">MNOR_LOCUS24547</name>
</gene>